<sequence>MVRVHTPLGLNSSPRASPATLGSQDVDGPGPHQWVQAMYGELFMLGPFLGPLVTLGPQQIWAQGSILVLGASINPHGPQTMAYGPWPTDRKTTAYGPRPTDPKASQKANYGQIHQNTKKGQKAIKNQHISRFTKVKATAQNSLEGC</sequence>
<dbReference type="AlphaFoldDB" id="A0A9Q3L5B4"/>
<comment type="caution">
    <text evidence="2">The sequence shown here is derived from an EMBL/GenBank/DDBJ whole genome shotgun (WGS) entry which is preliminary data.</text>
</comment>
<protein>
    <submittedName>
        <fullName evidence="2">Uncharacterized protein</fullName>
    </submittedName>
</protein>
<gene>
    <name evidence="2" type="ORF">O181_131776</name>
</gene>
<feature type="region of interest" description="Disordered" evidence="1">
    <location>
        <begin position="79"/>
        <end position="110"/>
    </location>
</feature>
<organism evidence="2 3">
    <name type="scientific">Austropuccinia psidii MF-1</name>
    <dbReference type="NCBI Taxonomy" id="1389203"/>
    <lineage>
        <taxon>Eukaryota</taxon>
        <taxon>Fungi</taxon>
        <taxon>Dikarya</taxon>
        <taxon>Basidiomycota</taxon>
        <taxon>Pucciniomycotina</taxon>
        <taxon>Pucciniomycetes</taxon>
        <taxon>Pucciniales</taxon>
        <taxon>Sphaerophragmiaceae</taxon>
        <taxon>Austropuccinia</taxon>
    </lineage>
</organism>
<accession>A0A9Q3L5B4</accession>
<feature type="compositionally biased region" description="Polar residues" evidence="1">
    <location>
        <begin position="9"/>
        <end position="23"/>
    </location>
</feature>
<keyword evidence="3" id="KW-1185">Reference proteome</keyword>
<evidence type="ECO:0000256" key="1">
    <source>
        <dbReference type="SAM" id="MobiDB-lite"/>
    </source>
</evidence>
<evidence type="ECO:0000313" key="3">
    <source>
        <dbReference type="Proteomes" id="UP000765509"/>
    </source>
</evidence>
<name>A0A9Q3L5B4_9BASI</name>
<reference evidence="2" key="1">
    <citation type="submission" date="2021-03" db="EMBL/GenBank/DDBJ databases">
        <title>Draft genome sequence of rust myrtle Austropuccinia psidii MF-1, a brazilian biotype.</title>
        <authorList>
            <person name="Quecine M.C."/>
            <person name="Pachon D.M.R."/>
            <person name="Bonatelli M.L."/>
            <person name="Correr F.H."/>
            <person name="Franceschini L.M."/>
            <person name="Leite T.F."/>
            <person name="Margarido G.R.A."/>
            <person name="Almeida C.A."/>
            <person name="Ferrarezi J.A."/>
            <person name="Labate C.A."/>
        </authorList>
    </citation>
    <scope>NUCLEOTIDE SEQUENCE</scope>
    <source>
        <strain evidence="2">MF-1</strain>
    </source>
</reference>
<dbReference type="Proteomes" id="UP000765509">
    <property type="component" value="Unassembled WGS sequence"/>
</dbReference>
<evidence type="ECO:0000313" key="2">
    <source>
        <dbReference type="EMBL" id="MBW0592061.1"/>
    </source>
</evidence>
<dbReference type="EMBL" id="AVOT02146378">
    <property type="protein sequence ID" value="MBW0592061.1"/>
    <property type="molecule type" value="Genomic_DNA"/>
</dbReference>
<feature type="region of interest" description="Disordered" evidence="1">
    <location>
        <begin position="1"/>
        <end position="28"/>
    </location>
</feature>
<proteinExistence type="predicted"/>